<dbReference type="AlphaFoldDB" id="A0A5E4RDZ3"/>
<evidence type="ECO:0000256" key="1">
    <source>
        <dbReference type="SAM" id="MobiDB-lite"/>
    </source>
</evidence>
<dbReference type="EMBL" id="CABPSI010000001">
    <property type="protein sequence ID" value="VVD61510.1"/>
    <property type="molecule type" value="Genomic_DNA"/>
</dbReference>
<name>A0A5E4RDZ3_9BURK</name>
<keyword evidence="2" id="KW-0812">Transmembrane</keyword>
<keyword evidence="4" id="KW-1185">Reference proteome</keyword>
<feature type="transmembrane region" description="Helical" evidence="2">
    <location>
        <begin position="109"/>
        <end position="132"/>
    </location>
</feature>
<keyword evidence="2" id="KW-1133">Transmembrane helix</keyword>
<reference evidence="3 4" key="1">
    <citation type="submission" date="2019-08" db="EMBL/GenBank/DDBJ databases">
        <authorList>
            <person name="Peeters C."/>
        </authorList>
    </citation>
    <scope>NUCLEOTIDE SEQUENCE [LARGE SCALE GENOMIC DNA]</scope>
    <source>
        <strain evidence="3 4">LMG 31115</strain>
    </source>
</reference>
<dbReference type="RefSeq" id="WP_150682500.1">
    <property type="nucleotide sequence ID" value="NZ_CABPSI010000001.1"/>
</dbReference>
<gene>
    <name evidence="3" type="ORF">PIN31115_00119</name>
</gene>
<organism evidence="3 4">
    <name type="scientific">Pandoraea iniqua</name>
    <dbReference type="NCBI Taxonomy" id="2508288"/>
    <lineage>
        <taxon>Bacteria</taxon>
        <taxon>Pseudomonadati</taxon>
        <taxon>Pseudomonadota</taxon>
        <taxon>Betaproteobacteria</taxon>
        <taxon>Burkholderiales</taxon>
        <taxon>Burkholderiaceae</taxon>
        <taxon>Pandoraea</taxon>
    </lineage>
</organism>
<proteinExistence type="predicted"/>
<keyword evidence="2" id="KW-0472">Membrane</keyword>
<evidence type="ECO:0000313" key="4">
    <source>
        <dbReference type="Proteomes" id="UP000333828"/>
    </source>
</evidence>
<evidence type="ECO:0008006" key="5">
    <source>
        <dbReference type="Google" id="ProtNLM"/>
    </source>
</evidence>
<feature type="region of interest" description="Disordered" evidence="1">
    <location>
        <begin position="70"/>
        <end position="105"/>
    </location>
</feature>
<evidence type="ECO:0000313" key="3">
    <source>
        <dbReference type="EMBL" id="VVD61510.1"/>
    </source>
</evidence>
<accession>A0A5E4RDZ3</accession>
<dbReference type="Proteomes" id="UP000333828">
    <property type="component" value="Unassembled WGS sequence"/>
</dbReference>
<evidence type="ECO:0000256" key="2">
    <source>
        <dbReference type="SAM" id="Phobius"/>
    </source>
</evidence>
<feature type="compositionally biased region" description="Low complexity" evidence="1">
    <location>
        <begin position="70"/>
        <end position="84"/>
    </location>
</feature>
<protein>
    <recommendedName>
        <fullName evidence="5">Zinc ribbon domain-containing protein</fullName>
    </recommendedName>
</protein>
<sequence length="349" mass="34630">MQCPTCGTNNATSALRCKQCGAPLADAEPGFREAGLASTAAGVLSASDVAAIADAADAADVPKAAASMGETSASASASAPANDAVPPTPTRRLTRRERREQRRRDGEPGWINGVLVLGTAVFAAIALIGIWWNLRAPYVDPSPKPDAIVVAPFNNGSNAPPVNASGGVSVGTPSAASSAESALLARAQVLAAVDAAASGAEADVASAAASTPPMTASAATAALTAAATAALTPPAPAPDDMMTLLSRRDAANATNTARPVPNPDLPAHLDNNDIGPIAAAGAAHPPAVASSPATASAAGAATTIAAALAQCDKYRWFEVVPKQRCIWAVCSGRWGRDGCPAGVNPGESH</sequence>